<name>A0AAV6NBN6_9ROSI</name>
<organism evidence="1 2">
    <name type="scientific">Cucurbita argyrosperma subsp. sororia</name>
    <dbReference type="NCBI Taxonomy" id="37648"/>
    <lineage>
        <taxon>Eukaryota</taxon>
        <taxon>Viridiplantae</taxon>
        <taxon>Streptophyta</taxon>
        <taxon>Embryophyta</taxon>
        <taxon>Tracheophyta</taxon>
        <taxon>Spermatophyta</taxon>
        <taxon>Magnoliopsida</taxon>
        <taxon>eudicotyledons</taxon>
        <taxon>Gunneridae</taxon>
        <taxon>Pentapetalae</taxon>
        <taxon>rosids</taxon>
        <taxon>fabids</taxon>
        <taxon>Cucurbitales</taxon>
        <taxon>Cucurbitaceae</taxon>
        <taxon>Cucurbiteae</taxon>
        <taxon>Cucurbita</taxon>
    </lineage>
</organism>
<protein>
    <submittedName>
        <fullName evidence="1">Uncharacterized protein</fullName>
    </submittedName>
</protein>
<reference evidence="1 2" key="1">
    <citation type="journal article" date="2021" name="Hortic Res">
        <title>The domestication of Cucurbita argyrosperma as revealed by the genome of its wild relative.</title>
        <authorList>
            <person name="Barrera-Redondo J."/>
            <person name="Sanchez-de la Vega G."/>
            <person name="Aguirre-Liguori J.A."/>
            <person name="Castellanos-Morales G."/>
            <person name="Gutierrez-Guerrero Y.T."/>
            <person name="Aguirre-Dugua X."/>
            <person name="Aguirre-Planter E."/>
            <person name="Tenaillon M.I."/>
            <person name="Lira-Saade R."/>
            <person name="Eguiarte L.E."/>
        </authorList>
    </citation>
    <scope>NUCLEOTIDE SEQUENCE [LARGE SCALE GENOMIC DNA]</scope>
    <source>
        <strain evidence="1">JBR-2021</strain>
    </source>
</reference>
<feature type="non-terminal residue" evidence="1">
    <location>
        <position position="1"/>
    </location>
</feature>
<dbReference type="Proteomes" id="UP000685013">
    <property type="component" value="Chromosome 7"/>
</dbReference>
<evidence type="ECO:0000313" key="2">
    <source>
        <dbReference type="Proteomes" id="UP000685013"/>
    </source>
</evidence>
<accession>A0AAV6NBN6</accession>
<dbReference type="EMBL" id="JAGKQH010000007">
    <property type="protein sequence ID" value="KAG6595677.1"/>
    <property type="molecule type" value="Genomic_DNA"/>
</dbReference>
<keyword evidence="2" id="KW-1185">Reference proteome</keyword>
<evidence type="ECO:0000313" key="1">
    <source>
        <dbReference type="EMBL" id="KAG6595677.1"/>
    </source>
</evidence>
<comment type="caution">
    <text evidence="1">The sequence shown here is derived from an EMBL/GenBank/DDBJ whole genome shotgun (WGS) entry which is preliminary data.</text>
</comment>
<dbReference type="AlphaFoldDB" id="A0AAV6NBN6"/>
<sequence length="117" mass="12476">MTAKLTSKVVPSYSSLDSASLNYCLIHIDDLLRVDFHQFTLLCFPEYNRSIAKSLSWFVSLIGDQRDNTSIAQLIRALSAPAVGGHVGVARAGVVVVESARRHAAATTTACAACPVA</sequence>
<proteinExistence type="predicted"/>
<gene>
    <name evidence="1" type="ORF">SDJN03_12230</name>
</gene>